<reference evidence="2 3" key="1">
    <citation type="submission" date="2022-06" db="EMBL/GenBank/DDBJ databases">
        <title>Roseomonas CN29.</title>
        <authorList>
            <person name="Cheng Y."/>
            <person name="He X."/>
        </authorList>
    </citation>
    <scope>NUCLEOTIDE SEQUENCE [LARGE SCALE GENOMIC DNA]</scope>
    <source>
        <strain evidence="2 3">CN29</strain>
    </source>
</reference>
<accession>A0ABT1X0Z7</accession>
<dbReference type="SUPFAM" id="SSF53955">
    <property type="entry name" value="Lysozyme-like"/>
    <property type="match status" value="1"/>
</dbReference>
<evidence type="ECO:0000313" key="2">
    <source>
        <dbReference type="EMBL" id="MCR0981775.1"/>
    </source>
</evidence>
<proteinExistence type="predicted"/>
<sequence>MVFDFGVNAGPGRSIKMLQGCVGVAADGAFGPKTLAAVVQANPARLIEVLAKARMTYYRSLSTFDTFGLGWTRRTDSTKAKALEMAGAGGLGLCLAPWAGDARSSCG</sequence>
<feature type="domain" description="Peptidoglycan binding" evidence="1">
    <location>
        <begin position="14"/>
        <end position="74"/>
    </location>
</feature>
<dbReference type="EMBL" id="JANJOU010000003">
    <property type="protein sequence ID" value="MCR0981775.1"/>
    <property type="molecule type" value="Genomic_DNA"/>
</dbReference>
<organism evidence="2 3">
    <name type="scientific">Roseomonas populi</name>
    <dbReference type="NCBI Taxonomy" id="3121582"/>
    <lineage>
        <taxon>Bacteria</taxon>
        <taxon>Pseudomonadati</taxon>
        <taxon>Pseudomonadota</taxon>
        <taxon>Alphaproteobacteria</taxon>
        <taxon>Acetobacterales</taxon>
        <taxon>Roseomonadaceae</taxon>
        <taxon>Roseomonas</taxon>
    </lineage>
</organism>
<evidence type="ECO:0000259" key="1">
    <source>
        <dbReference type="Pfam" id="PF09374"/>
    </source>
</evidence>
<evidence type="ECO:0000313" key="3">
    <source>
        <dbReference type="Proteomes" id="UP001524642"/>
    </source>
</evidence>
<name>A0ABT1X0Z7_9PROT</name>
<gene>
    <name evidence="2" type="ORF">NRP21_06910</name>
</gene>
<dbReference type="Gene3D" id="1.20.141.10">
    <property type="entry name" value="Chitosanase, subunit A, domain 1"/>
    <property type="match status" value="1"/>
</dbReference>
<dbReference type="Proteomes" id="UP001524642">
    <property type="component" value="Unassembled WGS sequence"/>
</dbReference>
<dbReference type="InterPro" id="IPR023346">
    <property type="entry name" value="Lysozyme-like_dom_sf"/>
</dbReference>
<keyword evidence="3" id="KW-1185">Reference proteome</keyword>
<dbReference type="RefSeq" id="WP_257715437.1">
    <property type="nucleotide sequence ID" value="NZ_JANJOU010000003.1"/>
</dbReference>
<dbReference type="InterPro" id="IPR018537">
    <property type="entry name" value="Peptidoglycan-bd_3"/>
</dbReference>
<dbReference type="Pfam" id="PF09374">
    <property type="entry name" value="PG_binding_3"/>
    <property type="match status" value="1"/>
</dbReference>
<comment type="caution">
    <text evidence="2">The sequence shown here is derived from an EMBL/GenBank/DDBJ whole genome shotgun (WGS) entry which is preliminary data.</text>
</comment>
<protein>
    <recommendedName>
        <fullName evidence="1">Peptidoglycan binding domain-containing protein</fullName>
    </recommendedName>
</protein>